<comment type="similarity">
    <text evidence="3">Belongs to the YajC family.</text>
</comment>
<evidence type="ECO:0000256" key="2">
    <source>
        <dbReference type="ARBA" id="ARBA00004162"/>
    </source>
</evidence>
<protein>
    <recommendedName>
        <fullName evidence="5">Sec translocon accessory complex subunit YajC</fullName>
    </recommendedName>
</protein>
<keyword evidence="10 14" id="KW-1133">Transmembrane helix</keyword>
<evidence type="ECO:0000256" key="14">
    <source>
        <dbReference type="SAM" id="Phobius"/>
    </source>
</evidence>
<evidence type="ECO:0000256" key="4">
    <source>
        <dbReference type="ARBA" id="ARBA00011718"/>
    </source>
</evidence>
<keyword evidence="16" id="KW-1185">Reference proteome</keyword>
<keyword evidence="9" id="KW-0653">Protein transport</keyword>
<evidence type="ECO:0000256" key="6">
    <source>
        <dbReference type="ARBA" id="ARBA00022448"/>
    </source>
</evidence>
<accession>A0A7W9ZEF0</accession>
<evidence type="ECO:0000256" key="3">
    <source>
        <dbReference type="ARBA" id="ARBA00006742"/>
    </source>
</evidence>
<keyword evidence="7" id="KW-1003">Cell membrane</keyword>
<dbReference type="EMBL" id="JACIIX010000004">
    <property type="protein sequence ID" value="MBB6209992.1"/>
    <property type="molecule type" value="Genomic_DNA"/>
</dbReference>
<proteinExistence type="inferred from homology"/>
<evidence type="ECO:0000256" key="11">
    <source>
        <dbReference type="ARBA" id="ARBA00023010"/>
    </source>
</evidence>
<dbReference type="NCBIfam" id="TIGR00739">
    <property type="entry name" value="yajC"/>
    <property type="match status" value="1"/>
</dbReference>
<feature type="transmembrane region" description="Helical" evidence="14">
    <location>
        <begin position="20"/>
        <end position="38"/>
    </location>
</feature>
<evidence type="ECO:0000256" key="12">
    <source>
        <dbReference type="ARBA" id="ARBA00023136"/>
    </source>
</evidence>
<evidence type="ECO:0000256" key="5">
    <source>
        <dbReference type="ARBA" id="ARBA00014962"/>
    </source>
</evidence>
<evidence type="ECO:0000313" key="15">
    <source>
        <dbReference type="EMBL" id="MBB6209992.1"/>
    </source>
</evidence>
<dbReference type="Pfam" id="PF02699">
    <property type="entry name" value="YajC"/>
    <property type="match status" value="1"/>
</dbReference>
<sequence>MFISPAYAQAAAAPGAEAGLMQFAPLVLIFIVFYFLLIRPQQKRMKAHKEMLSAVNRGDRVVTNGGIVGVVQKVNEGENELVVEIAEGVKVTVMRDMIAAVTSKTKPVSGQPAAPANDAKTEEKPSGLKKLFGGK</sequence>
<dbReference type="PRINTS" id="PR01853">
    <property type="entry name" value="YAJCTRNLCASE"/>
</dbReference>
<keyword evidence="8 14" id="KW-0812">Transmembrane</keyword>
<dbReference type="RefSeq" id="WP_184262758.1">
    <property type="nucleotide sequence ID" value="NZ_JACIIX010000004.1"/>
</dbReference>
<keyword evidence="11" id="KW-0811">Translocation</keyword>
<dbReference type="PANTHER" id="PTHR33909">
    <property type="entry name" value="SEC TRANSLOCON ACCESSORY COMPLEX SUBUNIT YAJC"/>
    <property type="match status" value="1"/>
</dbReference>
<evidence type="ECO:0000256" key="9">
    <source>
        <dbReference type="ARBA" id="ARBA00022927"/>
    </source>
</evidence>
<evidence type="ECO:0000256" key="8">
    <source>
        <dbReference type="ARBA" id="ARBA00022692"/>
    </source>
</evidence>
<reference evidence="15 16" key="1">
    <citation type="submission" date="2020-08" db="EMBL/GenBank/DDBJ databases">
        <title>Genomic Encyclopedia of Type Strains, Phase IV (KMG-IV): sequencing the most valuable type-strain genomes for metagenomic binning, comparative biology and taxonomic classification.</title>
        <authorList>
            <person name="Goeker M."/>
        </authorList>
    </citation>
    <scope>NUCLEOTIDE SEQUENCE [LARGE SCALE GENOMIC DNA]</scope>
    <source>
        <strain evidence="15 16">DSM 11590</strain>
    </source>
</reference>
<gene>
    <name evidence="15" type="ORF">FHS48_001402</name>
</gene>
<dbReference type="GO" id="GO:0005886">
    <property type="term" value="C:plasma membrane"/>
    <property type="evidence" value="ECO:0007669"/>
    <property type="project" value="UniProtKB-SubCell"/>
</dbReference>
<evidence type="ECO:0000256" key="13">
    <source>
        <dbReference type="SAM" id="MobiDB-lite"/>
    </source>
</evidence>
<keyword evidence="6" id="KW-0813">Transport</keyword>
<evidence type="ECO:0000256" key="10">
    <source>
        <dbReference type="ARBA" id="ARBA00022989"/>
    </source>
</evidence>
<evidence type="ECO:0000256" key="1">
    <source>
        <dbReference type="ARBA" id="ARBA00002061"/>
    </source>
</evidence>
<feature type="region of interest" description="Disordered" evidence="13">
    <location>
        <begin position="103"/>
        <end position="135"/>
    </location>
</feature>
<keyword evidence="12 14" id="KW-0472">Membrane</keyword>
<comment type="subunit">
    <text evidence="4">Part of the SecDF-YidC-YajC translocase complex. The SecDF-YidC-YajC translocase forms a supercomplex with SecYEG, called the holo-translocon (HTL).</text>
</comment>
<dbReference type="Proteomes" id="UP000544872">
    <property type="component" value="Unassembled WGS sequence"/>
</dbReference>
<dbReference type="GO" id="GO:0015031">
    <property type="term" value="P:protein transport"/>
    <property type="evidence" value="ECO:0007669"/>
    <property type="project" value="UniProtKB-KW"/>
</dbReference>
<organism evidence="15 16">
    <name type="scientific">Novispirillum itersonii</name>
    <name type="common">Aquaspirillum itersonii</name>
    <dbReference type="NCBI Taxonomy" id="189"/>
    <lineage>
        <taxon>Bacteria</taxon>
        <taxon>Pseudomonadati</taxon>
        <taxon>Pseudomonadota</taxon>
        <taxon>Alphaproteobacteria</taxon>
        <taxon>Rhodospirillales</taxon>
        <taxon>Novispirillaceae</taxon>
        <taxon>Novispirillum</taxon>
    </lineage>
</organism>
<comment type="subcellular location">
    <subcellularLocation>
        <location evidence="2">Cell membrane</location>
        <topology evidence="2">Single-pass membrane protein</topology>
    </subcellularLocation>
</comment>
<evidence type="ECO:0000313" key="16">
    <source>
        <dbReference type="Proteomes" id="UP000544872"/>
    </source>
</evidence>
<dbReference type="InterPro" id="IPR003849">
    <property type="entry name" value="Preprotein_translocase_YajC"/>
</dbReference>
<dbReference type="PANTHER" id="PTHR33909:SF1">
    <property type="entry name" value="SEC TRANSLOCON ACCESSORY COMPLEX SUBUNIT YAJC"/>
    <property type="match status" value="1"/>
</dbReference>
<dbReference type="SMART" id="SM01323">
    <property type="entry name" value="YajC"/>
    <property type="match status" value="1"/>
</dbReference>
<name>A0A7W9ZEF0_NOVIT</name>
<comment type="caution">
    <text evidence="15">The sequence shown here is derived from an EMBL/GenBank/DDBJ whole genome shotgun (WGS) entry which is preliminary data.</text>
</comment>
<evidence type="ECO:0000256" key="7">
    <source>
        <dbReference type="ARBA" id="ARBA00022475"/>
    </source>
</evidence>
<dbReference type="AlphaFoldDB" id="A0A7W9ZEF0"/>
<comment type="function">
    <text evidence="1">The SecYEG-SecDF-YajC-YidC holo-translocon (HTL) protein secretase/insertase is a supercomplex required for protein secretion, insertion of proteins into membranes, and assembly of membrane protein complexes. While the SecYEG complex is essential for assembly of a number of proteins and complexes, the SecDF-YajC-YidC subcomplex facilitates these functions.</text>
</comment>